<dbReference type="Gene3D" id="6.10.340.10">
    <property type="match status" value="1"/>
</dbReference>
<evidence type="ECO:0000256" key="5">
    <source>
        <dbReference type="ARBA" id="ARBA00022692"/>
    </source>
</evidence>
<dbReference type="EMBL" id="LS483476">
    <property type="protein sequence ID" value="SQI54155.1"/>
    <property type="molecule type" value="Genomic_DNA"/>
</dbReference>
<dbReference type="KEGG" id="blen:NCTC4824_01259"/>
<keyword evidence="4" id="KW-0808">Transferase</keyword>
<evidence type="ECO:0000256" key="1">
    <source>
        <dbReference type="ARBA" id="ARBA00004651"/>
    </source>
</evidence>
<dbReference type="Pfam" id="PF02518">
    <property type="entry name" value="HATPase_c"/>
    <property type="match status" value="1"/>
</dbReference>
<dbReference type="Proteomes" id="UP000249134">
    <property type="component" value="Chromosome 1"/>
</dbReference>
<comment type="subcellular location">
    <subcellularLocation>
        <location evidence="1">Cell membrane</location>
        <topology evidence="1">Multi-pass membrane protein</topology>
    </subcellularLocation>
</comment>
<evidence type="ECO:0000256" key="8">
    <source>
        <dbReference type="ARBA" id="ARBA00022840"/>
    </source>
</evidence>
<proteinExistence type="predicted"/>
<dbReference type="InterPro" id="IPR036890">
    <property type="entry name" value="HATPase_C_sf"/>
</dbReference>
<feature type="transmembrane region" description="Helical" evidence="13">
    <location>
        <begin position="12"/>
        <end position="37"/>
    </location>
</feature>
<keyword evidence="8" id="KW-0067">ATP-binding</keyword>
<keyword evidence="7 15" id="KW-0418">Kinase</keyword>
<keyword evidence="5 13" id="KW-0812">Transmembrane</keyword>
<evidence type="ECO:0000256" key="3">
    <source>
        <dbReference type="ARBA" id="ARBA00022553"/>
    </source>
</evidence>
<keyword evidence="11 13" id="KW-0472">Membrane</keyword>
<keyword evidence="2" id="KW-1003">Cell membrane</keyword>
<evidence type="ECO:0000256" key="4">
    <source>
        <dbReference type="ARBA" id="ARBA00022679"/>
    </source>
</evidence>
<dbReference type="GO" id="GO:0005524">
    <property type="term" value="F:ATP binding"/>
    <property type="evidence" value="ECO:0007669"/>
    <property type="project" value="UniProtKB-KW"/>
</dbReference>
<evidence type="ECO:0000259" key="14">
    <source>
        <dbReference type="PROSITE" id="PS50885"/>
    </source>
</evidence>
<dbReference type="Gene3D" id="3.30.565.10">
    <property type="entry name" value="Histidine kinase-like ATPase, C-terminal domain"/>
    <property type="match status" value="1"/>
</dbReference>
<evidence type="ECO:0000256" key="11">
    <source>
        <dbReference type="ARBA" id="ARBA00023136"/>
    </source>
</evidence>
<keyword evidence="9 13" id="KW-1133">Transmembrane helix</keyword>
<dbReference type="GO" id="GO:0005886">
    <property type="term" value="C:plasma membrane"/>
    <property type="evidence" value="ECO:0007669"/>
    <property type="project" value="UniProtKB-SubCell"/>
</dbReference>
<evidence type="ECO:0000313" key="16">
    <source>
        <dbReference type="Proteomes" id="UP000249134"/>
    </source>
</evidence>
<dbReference type="RefSeq" id="WP_066136646.1">
    <property type="nucleotide sequence ID" value="NZ_CBCSGM010000001.1"/>
</dbReference>
<keyword evidence="12" id="KW-0175">Coiled coil</keyword>
<dbReference type="InterPro" id="IPR050640">
    <property type="entry name" value="Bact_2-comp_sensor_kinase"/>
</dbReference>
<evidence type="ECO:0000256" key="10">
    <source>
        <dbReference type="ARBA" id="ARBA00023012"/>
    </source>
</evidence>
<evidence type="ECO:0000256" key="12">
    <source>
        <dbReference type="SAM" id="Coils"/>
    </source>
</evidence>
<dbReference type="STRING" id="1348624.GCA_001591545_00352"/>
<accession>A0A2X4YR77</accession>
<dbReference type="SMART" id="SM00304">
    <property type="entry name" value="HAMP"/>
    <property type="match status" value="1"/>
</dbReference>
<dbReference type="SUPFAM" id="SSF55874">
    <property type="entry name" value="ATPase domain of HSP90 chaperone/DNA topoisomerase II/histidine kinase"/>
    <property type="match status" value="1"/>
</dbReference>
<feature type="transmembrane region" description="Helical" evidence="13">
    <location>
        <begin position="303"/>
        <end position="322"/>
    </location>
</feature>
<feature type="coiled-coil region" evidence="12">
    <location>
        <begin position="364"/>
        <end position="396"/>
    </location>
</feature>
<dbReference type="InterPro" id="IPR003594">
    <property type="entry name" value="HATPase_dom"/>
</dbReference>
<evidence type="ECO:0000256" key="2">
    <source>
        <dbReference type="ARBA" id="ARBA00022475"/>
    </source>
</evidence>
<dbReference type="Pfam" id="PF06580">
    <property type="entry name" value="His_kinase"/>
    <property type="match status" value="1"/>
</dbReference>
<dbReference type="PANTHER" id="PTHR34220:SF11">
    <property type="entry name" value="SENSOR PROTEIN KINASE HPTS"/>
    <property type="match status" value="1"/>
</dbReference>
<gene>
    <name evidence="15" type="primary">ypdA_4</name>
    <name evidence="15" type="ORF">NCTC4824_01259</name>
</gene>
<evidence type="ECO:0000256" key="13">
    <source>
        <dbReference type="SAM" id="Phobius"/>
    </source>
</evidence>
<evidence type="ECO:0000313" key="15">
    <source>
        <dbReference type="EMBL" id="SQI54155.1"/>
    </source>
</evidence>
<evidence type="ECO:0000256" key="6">
    <source>
        <dbReference type="ARBA" id="ARBA00022741"/>
    </source>
</evidence>
<organism evidence="15 16">
    <name type="scientific">Lederbergia lenta</name>
    <name type="common">Bacillus lentus</name>
    <dbReference type="NCBI Taxonomy" id="1467"/>
    <lineage>
        <taxon>Bacteria</taxon>
        <taxon>Bacillati</taxon>
        <taxon>Bacillota</taxon>
        <taxon>Bacilli</taxon>
        <taxon>Bacillales</taxon>
        <taxon>Bacillaceae</taxon>
        <taxon>Lederbergia</taxon>
    </lineage>
</organism>
<keyword evidence="16" id="KW-1185">Reference proteome</keyword>
<dbReference type="AlphaFoldDB" id="A0A2X4YR77"/>
<name>A0A2X4YR77_LEDLE</name>
<sequence>MKKLFTKLNNNGLFIKMFIVMLLSIVTISIAITYSTIRMSEKLFMETFSITNSKVINQMKNSFESFSYSIVTAVNNISSSMTVKDYLTQSDSDSLSMSKSYYQMGEQMSRIKSHLDAYDVGINLLGVNERSFSTNTAIWSMPIGELVSHAITMKSYDQPEKLTYHYDYPNEMNGYSGTPTIIASKALTERTSGYIYGVLYFAMEESKFKQFYTNYTSDGNDIIILDNTGLMISSNRDEWIGKKDKNLLNYARNIAESGIDYKNADVMERNQIILSEYLPSFDLYIVNLVDRKLVMKNLIDTKAIVFISISIVSIALFIVFLISRRLTKSLTDLVKQISSMPKYEFDQYVTASGSYETMQLANTFNSMLDELHEYVEELMETQKKQRKAELAALQQQINPHFLYNTLASIKIMVEQGNKENAAKTIHALISLLQNTVGNISETISVEQELINMKNYAFINQMRYGQRIKVNYYVSPDCLTFQLPKLIIQPFIENAFFHAFNKKSDGFIHIMVAQEGEQLICEIVDNGDGMHVNRERGLPSYKSTRQLFSGIGVNNVNDRIKLLYGEAYGVEIRSRINEGTRVKIRLPLILPKESHIN</sequence>
<evidence type="ECO:0000256" key="9">
    <source>
        <dbReference type="ARBA" id="ARBA00022989"/>
    </source>
</evidence>
<dbReference type="GO" id="GO:0000155">
    <property type="term" value="F:phosphorelay sensor kinase activity"/>
    <property type="evidence" value="ECO:0007669"/>
    <property type="project" value="InterPro"/>
</dbReference>
<keyword evidence="3" id="KW-0597">Phosphoprotein</keyword>
<dbReference type="InterPro" id="IPR010559">
    <property type="entry name" value="Sig_transdc_His_kin_internal"/>
</dbReference>
<keyword evidence="6" id="KW-0547">Nucleotide-binding</keyword>
<protein>
    <submittedName>
        <fullName evidence="15">Two-component sensor histidine kinase</fullName>
    </submittedName>
</protein>
<dbReference type="PANTHER" id="PTHR34220">
    <property type="entry name" value="SENSOR HISTIDINE KINASE YPDA"/>
    <property type="match status" value="1"/>
</dbReference>
<keyword evidence="10" id="KW-0902">Two-component regulatory system</keyword>
<dbReference type="PROSITE" id="PS50885">
    <property type="entry name" value="HAMP"/>
    <property type="match status" value="1"/>
</dbReference>
<dbReference type="InterPro" id="IPR003660">
    <property type="entry name" value="HAMP_dom"/>
</dbReference>
<evidence type="ECO:0000256" key="7">
    <source>
        <dbReference type="ARBA" id="ARBA00022777"/>
    </source>
</evidence>
<feature type="domain" description="HAMP" evidence="14">
    <location>
        <begin position="324"/>
        <end position="376"/>
    </location>
</feature>
<reference evidence="15 16" key="1">
    <citation type="submission" date="2018-06" db="EMBL/GenBank/DDBJ databases">
        <authorList>
            <consortium name="Pathogen Informatics"/>
            <person name="Doyle S."/>
        </authorList>
    </citation>
    <scope>NUCLEOTIDE SEQUENCE [LARGE SCALE GENOMIC DNA]</scope>
    <source>
        <strain evidence="15 16">NCTC4824</strain>
    </source>
</reference>